<organism evidence="4 5">
    <name type="scientific">Aspergillus tanneri</name>
    <dbReference type="NCBI Taxonomy" id="1220188"/>
    <lineage>
        <taxon>Eukaryota</taxon>
        <taxon>Fungi</taxon>
        <taxon>Dikarya</taxon>
        <taxon>Ascomycota</taxon>
        <taxon>Pezizomycotina</taxon>
        <taxon>Eurotiomycetes</taxon>
        <taxon>Eurotiomycetidae</taxon>
        <taxon>Eurotiales</taxon>
        <taxon>Aspergillaceae</taxon>
        <taxon>Aspergillus</taxon>
        <taxon>Aspergillus subgen. Circumdati</taxon>
    </lineage>
</organism>
<comment type="similarity">
    <text evidence="1">Belongs to the Gfo/Idh/MocA family.</text>
</comment>
<proteinExistence type="inferred from homology"/>
<dbReference type="Gene3D" id="3.40.50.720">
    <property type="entry name" value="NAD(P)-binding Rossmann-like Domain"/>
    <property type="match status" value="1"/>
</dbReference>
<dbReference type="Proteomes" id="UP000308092">
    <property type="component" value="Unassembled WGS sequence"/>
</dbReference>
<accession>A0A4S3J425</accession>
<evidence type="ECO:0000259" key="2">
    <source>
        <dbReference type="Pfam" id="PF01408"/>
    </source>
</evidence>
<feature type="domain" description="GFO/IDH/MocA-like oxidoreductase" evidence="3">
    <location>
        <begin position="121"/>
        <end position="218"/>
    </location>
</feature>
<dbReference type="InterPro" id="IPR036291">
    <property type="entry name" value="NAD(P)-bd_dom_sf"/>
</dbReference>
<dbReference type="Gene3D" id="3.30.360.10">
    <property type="entry name" value="Dihydrodipicolinate Reductase, domain 2"/>
    <property type="match status" value="1"/>
</dbReference>
<dbReference type="STRING" id="1220188.A0A4S3J425"/>
<evidence type="ECO:0008006" key="6">
    <source>
        <dbReference type="Google" id="ProtNLM"/>
    </source>
</evidence>
<dbReference type="VEuPathDB" id="FungiDB:EYZ11_010941"/>
<reference evidence="4 5" key="1">
    <citation type="submission" date="2019-03" db="EMBL/GenBank/DDBJ databases">
        <title>The genome sequence of a newly discovered highly antifungal drug resistant Aspergillus species, Aspergillus tanneri NIH 1004.</title>
        <authorList>
            <person name="Mounaud S."/>
            <person name="Singh I."/>
            <person name="Joardar V."/>
            <person name="Pakala S."/>
            <person name="Pakala S."/>
            <person name="Venepally P."/>
            <person name="Hoover J."/>
            <person name="Nierman W."/>
            <person name="Chung J."/>
            <person name="Losada L."/>
        </authorList>
    </citation>
    <scope>NUCLEOTIDE SEQUENCE [LARGE SCALE GENOMIC DNA]</scope>
    <source>
        <strain evidence="4 5">NIH1004</strain>
    </source>
</reference>
<evidence type="ECO:0000313" key="4">
    <source>
        <dbReference type="EMBL" id="THC89609.1"/>
    </source>
</evidence>
<dbReference type="PANTHER" id="PTHR43377:SF1">
    <property type="entry name" value="BILIVERDIN REDUCTASE A"/>
    <property type="match status" value="1"/>
</dbReference>
<dbReference type="PANTHER" id="PTHR43377">
    <property type="entry name" value="BILIVERDIN REDUCTASE A"/>
    <property type="match status" value="1"/>
</dbReference>
<dbReference type="GO" id="GO:0000166">
    <property type="term" value="F:nucleotide binding"/>
    <property type="evidence" value="ECO:0007669"/>
    <property type="project" value="InterPro"/>
</dbReference>
<name>A0A4S3J425_9EURO</name>
<dbReference type="AlphaFoldDB" id="A0A4S3J425"/>
<evidence type="ECO:0000256" key="1">
    <source>
        <dbReference type="ARBA" id="ARBA00010928"/>
    </source>
</evidence>
<dbReference type="InterPro" id="IPR051450">
    <property type="entry name" value="Gfo/Idh/MocA_Oxidoreductases"/>
</dbReference>
<dbReference type="SUPFAM" id="SSF51735">
    <property type="entry name" value="NAD(P)-binding Rossmann-fold domains"/>
    <property type="match status" value="1"/>
</dbReference>
<dbReference type="InterPro" id="IPR055170">
    <property type="entry name" value="GFO_IDH_MocA-like_dom"/>
</dbReference>
<dbReference type="Pfam" id="PF01408">
    <property type="entry name" value="GFO_IDH_MocA"/>
    <property type="match status" value="1"/>
</dbReference>
<dbReference type="EMBL" id="SOSA01000629">
    <property type="protein sequence ID" value="THC89609.1"/>
    <property type="molecule type" value="Genomic_DNA"/>
</dbReference>
<gene>
    <name evidence="4" type="ORF">EYZ11_010941</name>
</gene>
<dbReference type="InterPro" id="IPR000683">
    <property type="entry name" value="Gfo/Idh/MocA-like_OxRdtase_N"/>
</dbReference>
<protein>
    <recommendedName>
        <fullName evidence="6">Gfo/Idh/MocA-like oxidoreductase N-terminal domain-containing protein</fullName>
    </recommendedName>
</protein>
<sequence>MIAKSSKVKIAVIGVGLIGPRHCRTIITSSDATLTAIVDPLRQGAKLAEELEKPDAAIVCTPNQTHVPIAKELADAGIHVLVEKPISPDVESGRDLVNHTQKTRTHVLIGHHRRHNPYIAVARNAVASGSLGDIIAVNGLWALFKPVDYFEAPTEWRKGKNGGVVLINFIHEIDLLHHLFGPIVRVHAEQMKRMRGYEVEEGAAITLKFLSGTAKTLSFQKWVQVSITYSAPTLR</sequence>
<dbReference type="SUPFAM" id="SSF55347">
    <property type="entry name" value="Glyceraldehyde-3-phosphate dehydrogenase-like, C-terminal domain"/>
    <property type="match status" value="1"/>
</dbReference>
<evidence type="ECO:0000259" key="3">
    <source>
        <dbReference type="Pfam" id="PF22725"/>
    </source>
</evidence>
<feature type="domain" description="Gfo/Idh/MocA-like oxidoreductase N-terminal" evidence="2">
    <location>
        <begin position="8"/>
        <end position="111"/>
    </location>
</feature>
<keyword evidence="5" id="KW-1185">Reference proteome</keyword>
<comment type="caution">
    <text evidence="4">The sequence shown here is derived from an EMBL/GenBank/DDBJ whole genome shotgun (WGS) entry which is preliminary data.</text>
</comment>
<dbReference type="Pfam" id="PF22725">
    <property type="entry name" value="GFO_IDH_MocA_C3"/>
    <property type="match status" value="1"/>
</dbReference>
<evidence type="ECO:0000313" key="5">
    <source>
        <dbReference type="Proteomes" id="UP000308092"/>
    </source>
</evidence>